<name>A0A8T0IL41_CERPU</name>
<feature type="transmembrane region" description="Helical" evidence="1">
    <location>
        <begin position="51"/>
        <end position="69"/>
    </location>
</feature>
<feature type="transmembrane region" description="Helical" evidence="1">
    <location>
        <begin position="122"/>
        <end position="147"/>
    </location>
</feature>
<organism evidence="2 3">
    <name type="scientific">Ceratodon purpureus</name>
    <name type="common">Fire moss</name>
    <name type="synonym">Dicranum purpureum</name>
    <dbReference type="NCBI Taxonomy" id="3225"/>
    <lineage>
        <taxon>Eukaryota</taxon>
        <taxon>Viridiplantae</taxon>
        <taxon>Streptophyta</taxon>
        <taxon>Embryophyta</taxon>
        <taxon>Bryophyta</taxon>
        <taxon>Bryophytina</taxon>
        <taxon>Bryopsida</taxon>
        <taxon>Dicranidae</taxon>
        <taxon>Pseudoditrichales</taxon>
        <taxon>Ditrichaceae</taxon>
        <taxon>Ceratodon</taxon>
    </lineage>
</organism>
<comment type="caution">
    <text evidence="2">The sequence shown here is derived from an EMBL/GenBank/DDBJ whole genome shotgun (WGS) entry which is preliminary data.</text>
</comment>
<gene>
    <name evidence="2" type="ORF">KC19_3G152900</name>
</gene>
<feature type="transmembrane region" description="Helical" evidence="1">
    <location>
        <begin position="20"/>
        <end position="39"/>
    </location>
</feature>
<reference evidence="2" key="1">
    <citation type="submission" date="2020-06" db="EMBL/GenBank/DDBJ databases">
        <title>WGS assembly of Ceratodon purpureus strain R40.</title>
        <authorList>
            <person name="Carey S.B."/>
            <person name="Jenkins J."/>
            <person name="Shu S."/>
            <person name="Lovell J.T."/>
            <person name="Sreedasyam A."/>
            <person name="Maumus F."/>
            <person name="Tiley G.P."/>
            <person name="Fernandez-Pozo N."/>
            <person name="Barry K."/>
            <person name="Chen C."/>
            <person name="Wang M."/>
            <person name="Lipzen A."/>
            <person name="Daum C."/>
            <person name="Saski C.A."/>
            <person name="Payton A.C."/>
            <person name="Mcbreen J.C."/>
            <person name="Conrad R.E."/>
            <person name="Kollar L.M."/>
            <person name="Olsson S."/>
            <person name="Huttunen S."/>
            <person name="Landis J.B."/>
            <person name="Wickett N.J."/>
            <person name="Johnson M.G."/>
            <person name="Rensing S.A."/>
            <person name="Grimwood J."/>
            <person name="Schmutz J."/>
            <person name="Mcdaniel S.F."/>
        </authorList>
    </citation>
    <scope>NUCLEOTIDE SEQUENCE</scope>
    <source>
        <strain evidence="2">R40</strain>
    </source>
</reference>
<dbReference type="PANTHER" id="PTHR39113:SF2">
    <property type="match status" value="1"/>
</dbReference>
<accession>A0A8T0IL41</accession>
<keyword evidence="1" id="KW-0812">Transmembrane</keyword>
<dbReference type="EMBL" id="CM026423">
    <property type="protein sequence ID" value="KAG0583659.1"/>
    <property type="molecule type" value="Genomic_DNA"/>
</dbReference>
<sequence length="208" mass="23484">MPRLREAKIPFGLKAYKNFLKLANVANVIFGILTVVMSFEINPIPTFSPGWLLILLGATTMMGGMTGFGGTTLPCCYKSHVILMCISIFGTGVFCLCMFGQRPKVVASFKSTRFPEATVDEYISSISWVYIFVVIIECVALVARIFFQRMAAREQFETLEQTQDFREMSMGKMRQDLGGHSNKVEKTRANNLNTKMDKYAKWSHEDIT</sequence>
<evidence type="ECO:0000313" key="2">
    <source>
        <dbReference type="EMBL" id="KAG0583659.1"/>
    </source>
</evidence>
<dbReference type="AlphaFoldDB" id="A0A8T0IL41"/>
<keyword evidence="1" id="KW-1133">Transmembrane helix</keyword>
<keyword evidence="3" id="KW-1185">Reference proteome</keyword>
<proteinExistence type="predicted"/>
<keyword evidence="1" id="KW-0472">Membrane</keyword>
<dbReference type="Proteomes" id="UP000822688">
    <property type="component" value="Chromosome 3"/>
</dbReference>
<evidence type="ECO:0000313" key="3">
    <source>
        <dbReference type="Proteomes" id="UP000822688"/>
    </source>
</evidence>
<dbReference type="PANTHER" id="PTHR39113">
    <property type="entry name" value="MEMBRANE LIPOPROTEIN-RELATED"/>
    <property type="match status" value="1"/>
</dbReference>
<feature type="transmembrane region" description="Helical" evidence="1">
    <location>
        <begin position="81"/>
        <end position="102"/>
    </location>
</feature>
<protein>
    <submittedName>
        <fullName evidence="2">Uncharacterized protein</fullName>
    </submittedName>
</protein>
<evidence type="ECO:0000256" key="1">
    <source>
        <dbReference type="SAM" id="Phobius"/>
    </source>
</evidence>